<protein>
    <submittedName>
        <fullName evidence="8">Radical SAM protein</fullName>
    </submittedName>
</protein>
<keyword evidence="5" id="KW-0411">Iron-sulfur</keyword>
<dbReference type="Pfam" id="PF04055">
    <property type="entry name" value="Radical_SAM"/>
    <property type="match status" value="1"/>
</dbReference>
<keyword evidence="3" id="KW-0479">Metal-binding</keyword>
<dbReference type="GO" id="GO:0031419">
    <property type="term" value="F:cobalamin binding"/>
    <property type="evidence" value="ECO:0007669"/>
    <property type="project" value="InterPro"/>
</dbReference>
<dbReference type="GO" id="GO:0046872">
    <property type="term" value="F:metal ion binding"/>
    <property type="evidence" value="ECO:0007669"/>
    <property type="project" value="UniProtKB-KW"/>
</dbReference>
<dbReference type="InterPro" id="IPR006638">
    <property type="entry name" value="Elp3/MiaA/NifB-like_rSAM"/>
</dbReference>
<dbReference type="SFLD" id="SFLDS00029">
    <property type="entry name" value="Radical_SAM"/>
    <property type="match status" value="1"/>
</dbReference>
<evidence type="ECO:0000256" key="5">
    <source>
        <dbReference type="ARBA" id="ARBA00023014"/>
    </source>
</evidence>
<dbReference type="InterPro" id="IPR006158">
    <property type="entry name" value="Cobalamin-bd"/>
</dbReference>
<accession>A0A2H0URS3</accession>
<dbReference type="InterPro" id="IPR007197">
    <property type="entry name" value="rSAM"/>
</dbReference>
<reference evidence="9" key="1">
    <citation type="submission" date="2017-09" db="EMBL/GenBank/DDBJ databases">
        <title>Depth-based differentiation of microbial function through sediment-hosted aquifers and enrichment of novel symbionts in the deep terrestrial subsurface.</title>
        <authorList>
            <person name="Probst A.J."/>
            <person name="Ladd B."/>
            <person name="Jarett J.K."/>
            <person name="Geller-Mcgrath D.E."/>
            <person name="Sieber C.M.K."/>
            <person name="Emerson J.B."/>
            <person name="Anantharaman K."/>
            <person name="Thomas B.C."/>
            <person name="Malmstrom R."/>
            <person name="Stieglmeier M."/>
            <person name="Klingl A."/>
            <person name="Woyke T."/>
            <person name="Ryan C.M."/>
            <person name="Banfield J.F."/>
        </authorList>
    </citation>
    <scope>NUCLEOTIDE SEQUENCE [LARGE SCALE GENOMIC DNA]</scope>
</reference>
<evidence type="ECO:0000256" key="1">
    <source>
        <dbReference type="ARBA" id="ARBA00001966"/>
    </source>
</evidence>
<dbReference type="SFLD" id="SFLDG01123">
    <property type="entry name" value="methyltransferase_(Class_B)"/>
    <property type="match status" value="1"/>
</dbReference>
<dbReference type="Gene3D" id="3.80.30.20">
    <property type="entry name" value="tm_1862 like domain"/>
    <property type="match status" value="1"/>
</dbReference>
<evidence type="ECO:0000259" key="7">
    <source>
        <dbReference type="PROSITE" id="PS51918"/>
    </source>
</evidence>
<dbReference type="PROSITE" id="PS51918">
    <property type="entry name" value="RADICAL_SAM"/>
    <property type="match status" value="1"/>
</dbReference>
<dbReference type="Proteomes" id="UP000231157">
    <property type="component" value="Unassembled WGS sequence"/>
</dbReference>
<dbReference type="InterPro" id="IPR023404">
    <property type="entry name" value="rSAM_horseshoe"/>
</dbReference>
<dbReference type="PANTHER" id="PTHR43409">
    <property type="entry name" value="ANAEROBIC MAGNESIUM-PROTOPORPHYRIN IX MONOMETHYL ESTER CYCLASE-RELATED"/>
    <property type="match status" value="1"/>
</dbReference>
<feature type="domain" description="Radical SAM core" evidence="7">
    <location>
        <begin position="211"/>
        <end position="439"/>
    </location>
</feature>
<evidence type="ECO:0000313" key="9">
    <source>
        <dbReference type="Proteomes" id="UP000231157"/>
    </source>
</evidence>
<feature type="domain" description="B12-binding" evidence="6">
    <location>
        <begin position="2"/>
        <end position="164"/>
    </location>
</feature>
<gene>
    <name evidence="8" type="ORF">COU07_03100</name>
</gene>
<dbReference type="Pfam" id="PF02310">
    <property type="entry name" value="B12-binding"/>
    <property type="match status" value="1"/>
</dbReference>
<dbReference type="CDD" id="cd01335">
    <property type="entry name" value="Radical_SAM"/>
    <property type="match status" value="1"/>
</dbReference>
<sequence>MTFKVLMLYPNVRSETLVPYALALFSSILKREGFEVDLFDTTFYKDDRDTDIDKEKAKNFIVRPYKLDLPIKDSDGRSNFRKKVESFGPDLIIVTSTESTFRTAIRYLKEIRYTKIPVLLGGVFATFASKFAISFPEIDMLCVGEGEDILPELCRRMRDGRSIRDLPNLWIKEDDGTLVENKMGPLVNQDENPLPDYSIFEDERHLQPRSGTVFRIFQIETHRGCPYTCTFCNSPSQDVLYKGAIGTKFFRKRSLERVRREIEYVRDNFGANYIGFWADTFLAWSPKEFAAFCEMYSDIKLPFWCQTRIETLTEENVRMLKDAGVHRMDLGLEHGNEEFRKRVVDRRYSNDTAVEQLRLLADFEIPHTLNNILGLPGETRELADDTISLCRRMTPDTARASIFMPYHGTPLRERAVELEYLDSDFICDPNPNEPIFGMPGFSKDEIKGLLRTFNMHIRFPLNRRDEIRRAEALTPEGDAIYERLHEEFRKTYYSNPEDMSETNLANTLSKLNP</sequence>
<dbReference type="GO" id="GO:0003824">
    <property type="term" value="F:catalytic activity"/>
    <property type="evidence" value="ECO:0007669"/>
    <property type="project" value="InterPro"/>
</dbReference>
<keyword evidence="4" id="KW-0408">Iron</keyword>
<dbReference type="PROSITE" id="PS51332">
    <property type="entry name" value="B12_BINDING"/>
    <property type="match status" value="1"/>
</dbReference>
<evidence type="ECO:0000256" key="2">
    <source>
        <dbReference type="ARBA" id="ARBA00022691"/>
    </source>
</evidence>
<dbReference type="InterPro" id="IPR034466">
    <property type="entry name" value="Methyltransferase_Class_B"/>
</dbReference>
<organism evidence="8 9">
    <name type="scientific">Candidatus Harrisonbacteria bacterium CG10_big_fil_rev_8_21_14_0_10_40_38</name>
    <dbReference type="NCBI Taxonomy" id="1974583"/>
    <lineage>
        <taxon>Bacteria</taxon>
        <taxon>Candidatus Harrisoniibacteriota</taxon>
    </lineage>
</organism>
<dbReference type="EMBL" id="PFAZ01000008">
    <property type="protein sequence ID" value="PIR89053.1"/>
    <property type="molecule type" value="Genomic_DNA"/>
</dbReference>
<name>A0A2H0URS3_9BACT</name>
<dbReference type="SUPFAM" id="SSF102114">
    <property type="entry name" value="Radical SAM enzymes"/>
    <property type="match status" value="1"/>
</dbReference>
<dbReference type="SMART" id="SM00729">
    <property type="entry name" value="Elp3"/>
    <property type="match status" value="1"/>
</dbReference>
<dbReference type="InterPro" id="IPR051198">
    <property type="entry name" value="BchE-like"/>
</dbReference>
<evidence type="ECO:0000256" key="4">
    <source>
        <dbReference type="ARBA" id="ARBA00023004"/>
    </source>
</evidence>
<evidence type="ECO:0000256" key="3">
    <source>
        <dbReference type="ARBA" id="ARBA00022723"/>
    </source>
</evidence>
<proteinExistence type="predicted"/>
<dbReference type="GO" id="GO:0051539">
    <property type="term" value="F:4 iron, 4 sulfur cluster binding"/>
    <property type="evidence" value="ECO:0007669"/>
    <property type="project" value="UniProtKB-KW"/>
</dbReference>
<evidence type="ECO:0000313" key="8">
    <source>
        <dbReference type="EMBL" id="PIR89053.1"/>
    </source>
</evidence>
<dbReference type="SFLD" id="SFLDG01082">
    <property type="entry name" value="B12-binding_domain_containing"/>
    <property type="match status" value="1"/>
</dbReference>
<dbReference type="Gene3D" id="3.40.50.280">
    <property type="entry name" value="Cobalamin-binding domain"/>
    <property type="match status" value="1"/>
</dbReference>
<dbReference type="InterPro" id="IPR058240">
    <property type="entry name" value="rSAM_sf"/>
</dbReference>
<dbReference type="AlphaFoldDB" id="A0A2H0URS3"/>
<evidence type="ECO:0000259" key="6">
    <source>
        <dbReference type="PROSITE" id="PS51332"/>
    </source>
</evidence>
<comment type="cofactor">
    <cofactor evidence="1">
        <name>[4Fe-4S] cluster</name>
        <dbReference type="ChEBI" id="CHEBI:49883"/>
    </cofactor>
</comment>
<keyword evidence="2" id="KW-0949">S-adenosyl-L-methionine</keyword>
<comment type="caution">
    <text evidence="8">The sequence shown here is derived from an EMBL/GenBank/DDBJ whole genome shotgun (WGS) entry which is preliminary data.</text>
</comment>